<protein>
    <submittedName>
        <fullName evidence="1">Uncharacterized protein</fullName>
    </submittedName>
</protein>
<organism evidence="1 2">
    <name type="scientific">Daphnia magna</name>
    <dbReference type="NCBI Taxonomy" id="35525"/>
    <lineage>
        <taxon>Eukaryota</taxon>
        <taxon>Metazoa</taxon>
        <taxon>Ecdysozoa</taxon>
        <taxon>Arthropoda</taxon>
        <taxon>Crustacea</taxon>
        <taxon>Branchiopoda</taxon>
        <taxon>Diplostraca</taxon>
        <taxon>Cladocera</taxon>
        <taxon>Anomopoda</taxon>
        <taxon>Daphniidae</taxon>
        <taxon>Daphnia</taxon>
    </lineage>
</organism>
<comment type="caution">
    <text evidence="1">The sequence shown here is derived from an EMBL/GenBank/DDBJ whole genome shotgun (WGS) entry which is preliminary data.</text>
</comment>
<reference evidence="1 2" key="1">
    <citation type="submission" date="2016-03" db="EMBL/GenBank/DDBJ databases">
        <title>EvidentialGene: Evidence-directed Construction of Genes on Genomes.</title>
        <authorList>
            <person name="Gilbert D.G."/>
            <person name="Choi J.-H."/>
            <person name="Mockaitis K."/>
            <person name="Colbourne J."/>
            <person name="Pfrender M."/>
        </authorList>
    </citation>
    <scope>NUCLEOTIDE SEQUENCE [LARGE SCALE GENOMIC DNA]</scope>
    <source>
        <strain evidence="1 2">Xinb3</strain>
        <tissue evidence="1">Complete organism</tissue>
    </source>
</reference>
<evidence type="ECO:0000313" key="1">
    <source>
        <dbReference type="EMBL" id="KZS06675.1"/>
    </source>
</evidence>
<dbReference type="EMBL" id="LRGB01002648">
    <property type="protein sequence ID" value="KZS06675.1"/>
    <property type="molecule type" value="Genomic_DNA"/>
</dbReference>
<evidence type="ECO:0000313" key="2">
    <source>
        <dbReference type="Proteomes" id="UP000076858"/>
    </source>
</evidence>
<gene>
    <name evidence="1" type="ORF">APZ42_029806</name>
</gene>
<keyword evidence="2" id="KW-1185">Reference proteome</keyword>
<dbReference type="AlphaFoldDB" id="A0A164PB96"/>
<dbReference type="Proteomes" id="UP000076858">
    <property type="component" value="Unassembled WGS sequence"/>
</dbReference>
<sequence length="74" mass="8442">MRRVRGAGNKERRETNMDKFLDYVRVCGRQRFTSHQILAIRKYACVVLNATSVNLTVEYVILSAVTFASFALDA</sequence>
<proteinExistence type="predicted"/>
<accession>A0A164PB96</accession>
<name>A0A164PB96_9CRUS</name>